<dbReference type="InterPro" id="IPR005330">
    <property type="entry name" value="MHYT_dom"/>
</dbReference>
<dbReference type="Pfam" id="PF03707">
    <property type="entry name" value="MHYT"/>
    <property type="match status" value="2"/>
</dbReference>
<reference evidence="4" key="1">
    <citation type="submission" date="2022-11" db="EMBL/GenBank/DDBJ databases">
        <authorList>
            <person name="Morgan W.R."/>
            <person name="Tartar A."/>
        </authorList>
    </citation>
    <scope>NUCLEOTIDE SEQUENCE</scope>
    <source>
        <strain evidence="4">ARSEF 373</strain>
    </source>
</reference>
<feature type="non-terminal residue" evidence="4">
    <location>
        <position position="629"/>
    </location>
</feature>
<feature type="region of interest" description="Disordered" evidence="1">
    <location>
        <begin position="326"/>
        <end position="370"/>
    </location>
</feature>
<feature type="domain" description="MHYT" evidence="3">
    <location>
        <begin position="19"/>
        <end position="275"/>
    </location>
</feature>
<gene>
    <name evidence="4" type="ORF">N0F65_010452</name>
</gene>
<evidence type="ECO:0000256" key="1">
    <source>
        <dbReference type="SAM" id="MobiDB-lite"/>
    </source>
</evidence>
<accession>A0AAV2YV72</accession>
<evidence type="ECO:0000256" key="2">
    <source>
        <dbReference type="SAM" id="Phobius"/>
    </source>
</evidence>
<protein>
    <recommendedName>
        <fullName evidence="3">MHYT domain-containing protein</fullName>
    </recommendedName>
</protein>
<feature type="transmembrane region" description="Helical" evidence="2">
    <location>
        <begin position="293"/>
        <end position="315"/>
    </location>
</feature>
<dbReference type="EMBL" id="DAKRPA010000146">
    <property type="protein sequence ID" value="DAZ97129.1"/>
    <property type="molecule type" value="Genomic_DNA"/>
</dbReference>
<keyword evidence="2" id="KW-1133">Transmembrane helix</keyword>
<feature type="transmembrane region" description="Helical" evidence="2">
    <location>
        <begin position="55"/>
        <end position="77"/>
    </location>
</feature>
<feature type="transmembrane region" description="Helical" evidence="2">
    <location>
        <begin position="213"/>
        <end position="237"/>
    </location>
</feature>
<comment type="caution">
    <text evidence="4">The sequence shown here is derived from an EMBL/GenBank/DDBJ whole genome shotgun (WGS) entry which is preliminary data.</text>
</comment>
<dbReference type="AlphaFoldDB" id="A0AAV2YV72"/>
<keyword evidence="5" id="KW-1185">Reference proteome</keyword>
<name>A0AAV2YV72_9STRA</name>
<evidence type="ECO:0000313" key="4">
    <source>
        <dbReference type="EMBL" id="DAZ97129.1"/>
    </source>
</evidence>
<feature type="transmembrane region" description="Helical" evidence="2">
    <location>
        <begin position="23"/>
        <end position="43"/>
    </location>
</feature>
<dbReference type="PROSITE" id="PS50924">
    <property type="entry name" value="MHYT"/>
    <property type="match status" value="1"/>
</dbReference>
<evidence type="ECO:0000313" key="5">
    <source>
        <dbReference type="Proteomes" id="UP001146120"/>
    </source>
</evidence>
<evidence type="ECO:0000259" key="3">
    <source>
        <dbReference type="PROSITE" id="PS50924"/>
    </source>
</evidence>
<keyword evidence="2" id="KW-0472">Membrane</keyword>
<proteinExistence type="predicted"/>
<dbReference type="Proteomes" id="UP001146120">
    <property type="component" value="Unassembled WGS sequence"/>
</dbReference>
<sequence>MSAAASSAGSHGHQVSQHWHVDIILLSYIIAVTGSYCTIQLMEQWRLTESGRNKIVMLILSSVALGGCGIWCMHFTGMNALKMVLDDQSQLEVDFEGGLTIISLIFPIVGVFIGLKVSSTDPFFLEVEAARRKDMLQPDALSQTQNLHKVSMQTIVKRDAISRKIKFIALFSRLWRIAIGGFFAALGLVAALGVLGMHYLGMLAQRTNAEMHFHFGIVALSCAIAFFTANAAFWILFRALTFWPSYESLRLVSALIMGVAVCGTHYVGMGAATYTYSEENTTKKTKFLFEGQIAAKVASHGSLLLCYWMSTFAVVRNLRRSAMSSKTSTVAPSNGTRGPSQAPRVQTTLISSPPSIRENNNDSQGPKRSTLTIEGEMPINHTHVVGNAISQHWSAEVILLSYVISVTGSYCSKYCRLARGDTPADLHCGFDIQAIMLMELWRMTESKRWKEVLLGLHYVGMGAASYTYSEETYSSHTTLLFEGTQASQVAPHGALLLCYWMSAFCVVKSLRIEVMVSNHSKPSTVHPSTVASRHGANASKATVSPNHLREVSSFVSEYAHDRNTTGPMRISLANSKPAMALENLVLSEQAYVELLRKLIGVAENVQNAPSLGLVPQENVVSDFVLQELD</sequence>
<organism evidence="4 5">
    <name type="scientific">Lagenidium giganteum</name>
    <dbReference type="NCBI Taxonomy" id="4803"/>
    <lineage>
        <taxon>Eukaryota</taxon>
        <taxon>Sar</taxon>
        <taxon>Stramenopiles</taxon>
        <taxon>Oomycota</taxon>
        <taxon>Peronosporomycetes</taxon>
        <taxon>Pythiales</taxon>
        <taxon>Pythiaceae</taxon>
    </lineage>
</organism>
<dbReference type="PANTHER" id="PTHR35152">
    <property type="entry name" value="DOMAIN SIGNALLING PROTEIN, PUTATIVE (AFU_ORTHOLOGUE AFUA_5G11310)-RELATED"/>
    <property type="match status" value="1"/>
</dbReference>
<reference evidence="4" key="2">
    <citation type="journal article" date="2023" name="Microbiol Resour">
        <title>Decontamination and Annotation of the Draft Genome Sequence of the Oomycete Lagenidium giganteum ARSEF 373.</title>
        <authorList>
            <person name="Morgan W.R."/>
            <person name="Tartar A."/>
        </authorList>
    </citation>
    <scope>NUCLEOTIDE SEQUENCE</scope>
    <source>
        <strain evidence="4">ARSEF 373</strain>
    </source>
</reference>
<feature type="region of interest" description="Disordered" evidence="1">
    <location>
        <begin position="523"/>
        <end position="542"/>
    </location>
</feature>
<feature type="transmembrane region" description="Helical" evidence="2">
    <location>
        <begin position="174"/>
        <end position="201"/>
    </location>
</feature>
<keyword evidence="2" id="KW-0812">Transmembrane</keyword>
<feature type="transmembrane region" description="Helical" evidence="2">
    <location>
        <begin position="97"/>
        <end position="115"/>
    </location>
</feature>
<dbReference type="PANTHER" id="PTHR35152:SF1">
    <property type="entry name" value="DOMAIN SIGNALLING PROTEIN, PUTATIVE (AFU_ORTHOLOGUE AFUA_5G11310)-RELATED"/>
    <property type="match status" value="1"/>
</dbReference>
<feature type="transmembrane region" description="Helical" evidence="2">
    <location>
        <begin position="249"/>
        <end position="273"/>
    </location>
</feature>